<dbReference type="OrthoDB" id="3530807at2759"/>
<dbReference type="InParanoid" id="A0A2J6SVJ1"/>
<proteinExistence type="predicted"/>
<keyword evidence="2" id="KW-1185">Reference proteome</keyword>
<dbReference type="Proteomes" id="UP000235371">
    <property type="component" value="Unassembled WGS sequence"/>
</dbReference>
<organism evidence="1 2">
    <name type="scientific">Hyaloscypha bicolor E</name>
    <dbReference type="NCBI Taxonomy" id="1095630"/>
    <lineage>
        <taxon>Eukaryota</taxon>
        <taxon>Fungi</taxon>
        <taxon>Dikarya</taxon>
        <taxon>Ascomycota</taxon>
        <taxon>Pezizomycotina</taxon>
        <taxon>Leotiomycetes</taxon>
        <taxon>Helotiales</taxon>
        <taxon>Hyaloscyphaceae</taxon>
        <taxon>Hyaloscypha</taxon>
        <taxon>Hyaloscypha bicolor</taxon>
    </lineage>
</organism>
<dbReference type="GeneID" id="36578423"/>
<dbReference type="RefSeq" id="XP_024731695.1">
    <property type="nucleotide sequence ID" value="XM_024870341.1"/>
</dbReference>
<reference evidence="1 2" key="1">
    <citation type="submission" date="2016-04" db="EMBL/GenBank/DDBJ databases">
        <title>A degradative enzymes factory behind the ericoid mycorrhizal symbiosis.</title>
        <authorList>
            <consortium name="DOE Joint Genome Institute"/>
            <person name="Martino E."/>
            <person name="Morin E."/>
            <person name="Grelet G."/>
            <person name="Kuo A."/>
            <person name="Kohler A."/>
            <person name="Daghino S."/>
            <person name="Barry K."/>
            <person name="Choi C."/>
            <person name="Cichocki N."/>
            <person name="Clum A."/>
            <person name="Copeland A."/>
            <person name="Hainaut M."/>
            <person name="Haridas S."/>
            <person name="Labutti K."/>
            <person name="Lindquist E."/>
            <person name="Lipzen A."/>
            <person name="Khouja H.-R."/>
            <person name="Murat C."/>
            <person name="Ohm R."/>
            <person name="Olson A."/>
            <person name="Spatafora J."/>
            <person name="Veneault-Fourrey C."/>
            <person name="Henrissat B."/>
            <person name="Grigoriev I."/>
            <person name="Martin F."/>
            <person name="Perotto S."/>
        </authorList>
    </citation>
    <scope>NUCLEOTIDE SEQUENCE [LARGE SCALE GENOMIC DNA]</scope>
    <source>
        <strain evidence="1 2">E</strain>
    </source>
</reference>
<evidence type="ECO:0000313" key="1">
    <source>
        <dbReference type="EMBL" id="PMD54791.1"/>
    </source>
</evidence>
<name>A0A2J6SVJ1_9HELO</name>
<accession>A0A2J6SVJ1</accession>
<gene>
    <name evidence="1" type="ORF">K444DRAFT_113805</name>
</gene>
<dbReference type="AlphaFoldDB" id="A0A2J6SVJ1"/>
<protein>
    <submittedName>
        <fullName evidence="1">Uncharacterized protein</fullName>
    </submittedName>
</protein>
<sequence length="129" mass="14246">MSPSGSSSAISVTPIAHPFGLHPRGRDAITSFPNNVTNINSPNYTWVKGTSNYTLYHNVSGEPTQALLWLIGNIDGTLCKPRPNMRIGPLIFCCPPRRTRPWITCSTLVHGKSLRNRIATPYSALFRPE</sequence>
<dbReference type="EMBL" id="KZ613859">
    <property type="protein sequence ID" value="PMD54791.1"/>
    <property type="molecule type" value="Genomic_DNA"/>
</dbReference>
<evidence type="ECO:0000313" key="2">
    <source>
        <dbReference type="Proteomes" id="UP000235371"/>
    </source>
</evidence>